<protein>
    <recommendedName>
        <fullName evidence="4">Lipoprotein</fullName>
    </recommendedName>
</protein>
<feature type="signal peptide" evidence="1">
    <location>
        <begin position="1"/>
        <end position="22"/>
    </location>
</feature>
<feature type="chain" id="PRO_5047123042" description="Lipoprotein" evidence="1">
    <location>
        <begin position="23"/>
        <end position="102"/>
    </location>
</feature>
<dbReference type="PROSITE" id="PS51257">
    <property type="entry name" value="PROKAR_LIPOPROTEIN"/>
    <property type="match status" value="1"/>
</dbReference>
<keyword evidence="3" id="KW-1185">Reference proteome</keyword>
<reference evidence="2 3" key="1">
    <citation type="journal article" date="2019" name="Int. J. Syst. Evol. Microbiol.">
        <title>The Global Catalogue of Microorganisms (GCM) 10K type strain sequencing project: providing services to taxonomists for standard genome sequencing and annotation.</title>
        <authorList>
            <consortium name="The Broad Institute Genomics Platform"/>
            <consortium name="The Broad Institute Genome Sequencing Center for Infectious Disease"/>
            <person name="Wu L."/>
            <person name="Ma J."/>
        </authorList>
    </citation>
    <scope>NUCLEOTIDE SEQUENCE [LARGE SCALE GENOMIC DNA]</scope>
    <source>
        <strain evidence="2 3">JCM 10696</strain>
    </source>
</reference>
<dbReference type="Proteomes" id="UP001500665">
    <property type="component" value="Unassembled WGS sequence"/>
</dbReference>
<sequence>MRKTGLAAVLLLALGLATGCGGGDRADEDLVKGLRSPDTETRAKMVRFAQCMRDAGHDVPDPGPDGFDFTKFTGGDADFRNAAKKCHEKHPFVDLGDIPFGG</sequence>
<organism evidence="2 3">
    <name type="scientific">Actinocorallia libanotica</name>
    <dbReference type="NCBI Taxonomy" id="46162"/>
    <lineage>
        <taxon>Bacteria</taxon>
        <taxon>Bacillati</taxon>
        <taxon>Actinomycetota</taxon>
        <taxon>Actinomycetes</taxon>
        <taxon>Streptosporangiales</taxon>
        <taxon>Thermomonosporaceae</taxon>
        <taxon>Actinocorallia</taxon>
    </lineage>
</organism>
<proteinExistence type="predicted"/>
<evidence type="ECO:0000313" key="3">
    <source>
        <dbReference type="Proteomes" id="UP001500665"/>
    </source>
</evidence>
<dbReference type="RefSeq" id="WP_344241179.1">
    <property type="nucleotide sequence ID" value="NZ_BAAAHH010000010.1"/>
</dbReference>
<name>A0ABN1R311_9ACTN</name>
<dbReference type="EMBL" id="BAAAHH010000010">
    <property type="protein sequence ID" value="GAA0951210.1"/>
    <property type="molecule type" value="Genomic_DNA"/>
</dbReference>
<keyword evidence="1" id="KW-0732">Signal</keyword>
<comment type="caution">
    <text evidence="2">The sequence shown here is derived from an EMBL/GenBank/DDBJ whole genome shotgun (WGS) entry which is preliminary data.</text>
</comment>
<gene>
    <name evidence="2" type="ORF">GCM10009550_30610</name>
</gene>
<evidence type="ECO:0000313" key="2">
    <source>
        <dbReference type="EMBL" id="GAA0951210.1"/>
    </source>
</evidence>
<evidence type="ECO:0008006" key="4">
    <source>
        <dbReference type="Google" id="ProtNLM"/>
    </source>
</evidence>
<evidence type="ECO:0000256" key="1">
    <source>
        <dbReference type="SAM" id="SignalP"/>
    </source>
</evidence>
<accession>A0ABN1R311</accession>